<dbReference type="OrthoDB" id="737780at2"/>
<reference evidence="2" key="1">
    <citation type="submission" date="2016-11" db="EMBL/GenBank/DDBJ databases">
        <authorList>
            <person name="Varghese N."/>
            <person name="Submissions S."/>
        </authorList>
    </citation>
    <scope>NUCLEOTIDE SEQUENCE [LARGE SCALE GENOMIC DNA]</scope>
    <source>
        <strain evidence="2">DSM 15292</strain>
    </source>
</reference>
<protein>
    <submittedName>
        <fullName evidence="1">Uncharacterized protein</fullName>
    </submittedName>
</protein>
<dbReference type="Proteomes" id="UP000185221">
    <property type="component" value="Unassembled WGS sequence"/>
</dbReference>
<sequence>MRKLCFRSTLLILIFLICQPATAWIFPEHRLITFLAIQKLSNERRISLNKLWFEARKGNSDRLTESIIDPSQGLEPTQIDFATWAGIAGDHSCSPIDMMEIILNSDWILNVVSIAAKLEVKINESRNLSERINSLRDSDIRFQRADEEYALRASSNNVHFLLARRDVDMGVEEYLEDCLSKDEPMNALGAYSWFHMSAMNKAARYASEKLSEQEKSQLILAAFADEAFAIHFLEDSYASGHVAGTWGPSAVRKGTHDYYNEKGLEVQTWDGKRFISLGDAFMRQEDVEFAAESIKLSIEQLIMAATGEWELDYQTDVLSSYNTPDTLNVCTNFLIPQRVNKTELVATSKKDWNDYLPEVLMKTPVPGLAEGLGEIPRYRTEMGVFYGVSSSLNAGWVHGGFGENQNSSGASGGLEINLRLGLGLDGVLNRSGDGLIFIQGGFRQDASTSNKFSENVGTIPQGSVPSAIPGRSAYAFRLRLPFWLIPGDMLVLAPILALTSPKTLTKMAVTSANGGLIPWQSGIASPIGRFQFVLGREIGVSFYGAKETGILIPTPDGIVYMSYSSTKLDFPVLEYNPFHTFSKNQSSSMNIQFTVGVDLPRKTSVILPEGVQKPNLIPVWNIGMRMIFDWRRYF</sequence>
<accession>A0A1N6DUA8</accession>
<organism evidence="1 2">
    <name type="scientific">Algoriphagus halophilus</name>
    <dbReference type="NCBI Taxonomy" id="226505"/>
    <lineage>
        <taxon>Bacteria</taxon>
        <taxon>Pseudomonadati</taxon>
        <taxon>Bacteroidota</taxon>
        <taxon>Cytophagia</taxon>
        <taxon>Cytophagales</taxon>
        <taxon>Cyclobacteriaceae</taxon>
        <taxon>Algoriphagus</taxon>
    </lineage>
</organism>
<proteinExistence type="predicted"/>
<dbReference type="EMBL" id="FSRC01000001">
    <property type="protein sequence ID" value="SIN74388.1"/>
    <property type="molecule type" value="Genomic_DNA"/>
</dbReference>
<name>A0A1N6DUA8_9BACT</name>
<dbReference type="AlphaFoldDB" id="A0A1N6DUA8"/>
<keyword evidence="2" id="KW-1185">Reference proteome</keyword>
<evidence type="ECO:0000313" key="2">
    <source>
        <dbReference type="Proteomes" id="UP000185221"/>
    </source>
</evidence>
<dbReference type="RefSeq" id="WP_074224072.1">
    <property type="nucleotide sequence ID" value="NZ_FSRC01000001.1"/>
</dbReference>
<evidence type="ECO:0000313" key="1">
    <source>
        <dbReference type="EMBL" id="SIN74388.1"/>
    </source>
</evidence>
<gene>
    <name evidence="1" type="ORF">SAMN05444394_1403</name>
</gene>